<dbReference type="OrthoDB" id="6614499at2759"/>
<evidence type="ECO:0000256" key="1">
    <source>
        <dbReference type="SAM" id="MobiDB-lite"/>
    </source>
</evidence>
<reference evidence="3" key="1">
    <citation type="submission" date="2020-01" db="EMBL/GenBank/DDBJ databases">
        <title>Draft genome sequence of the Termite Coptotermes fromosanus.</title>
        <authorList>
            <person name="Itakura S."/>
            <person name="Yosikawa Y."/>
            <person name="Umezawa K."/>
        </authorList>
    </citation>
    <scope>NUCLEOTIDE SEQUENCE [LARGE SCALE GENOMIC DNA]</scope>
</reference>
<proteinExistence type="predicted"/>
<gene>
    <name evidence="2" type="ORF">Cfor_09833</name>
</gene>
<accession>A0A6L2QB74</accession>
<evidence type="ECO:0000313" key="3">
    <source>
        <dbReference type="Proteomes" id="UP000502823"/>
    </source>
</evidence>
<organism evidence="2 3">
    <name type="scientific">Coptotermes formosanus</name>
    <name type="common">Formosan subterranean termite</name>
    <dbReference type="NCBI Taxonomy" id="36987"/>
    <lineage>
        <taxon>Eukaryota</taxon>
        <taxon>Metazoa</taxon>
        <taxon>Ecdysozoa</taxon>
        <taxon>Arthropoda</taxon>
        <taxon>Hexapoda</taxon>
        <taxon>Insecta</taxon>
        <taxon>Pterygota</taxon>
        <taxon>Neoptera</taxon>
        <taxon>Polyneoptera</taxon>
        <taxon>Dictyoptera</taxon>
        <taxon>Blattodea</taxon>
        <taxon>Blattoidea</taxon>
        <taxon>Termitoidae</taxon>
        <taxon>Rhinotermitidae</taxon>
        <taxon>Coptotermes</taxon>
    </lineage>
</organism>
<protein>
    <submittedName>
        <fullName evidence="2">Uncharacterized protein</fullName>
    </submittedName>
</protein>
<name>A0A6L2QB74_COPFO</name>
<keyword evidence="3" id="KW-1185">Reference proteome</keyword>
<feature type="region of interest" description="Disordered" evidence="1">
    <location>
        <begin position="1"/>
        <end position="58"/>
    </location>
</feature>
<evidence type="ECO:0000313" key="2">
    <source>
        <dbReference type="EMBL" id="GFG40245.1"/>
    </source>
</evidence>
<dbReference type="Proteomes" id="UP000502823">
    <property type="component" value="Unassembled WGS sequence"/>
</dbReference>
<sequence>MQDNKNGSRKQSFSYPYEGTDKEGPSKALVLSQTAKPTTSSESHLQPKRGKPLKGTKIPKLVKKMPDFTSIHQKQFEKMESVVDCHQRKLDRAKMLLYSKTTQGVQPELSFTAQLPVAKQVPPSNLMTQNSVHPANQVTRNIPQRPAGERNVLQHTKAYNRQLIHRHDIKQMVMKKVPLQKIHIILHHYKALKAWCHVGNTWSQPTLPLDSLRLNSHSKDRLTCTAVLQTCIQKQP</sequence>
<dbReference type="InParanoid" id="A0A6L2QB74"/>
<feature type="compositionally biased region" description="Polar residues" evidence="1">
    <location>
        <begin position="1"/>
        <end position="14"/>
    </location>
</feature>
<feature type="compositionally biased region" description="Polar residues" evidence="1">
    <location>
        <begin position="31"/>
        <end position="44"/>
    </location>
</feature>
<comment type="caution">
    <text evidence="2">The sequence shown here is derived from an EMBL/GenBank/DDBJ whole genome shotgun (WGS) entry which is preliminary data.</text>
</comment>
<dbReference type="EMBL" id="BLKM01001619">
    <property type="protein sequence ID" value="GFG40245.1"/>
    <property type="molecule type" value="Genomic_DNA"/>
</dbReference>
<dbReference type="AlphaFoldDB" id="A0A6L2QB74"/>